<protein>
    <submittedName>
        <fullName evidence="1">Uncharacterized protein</fullName>
    </submittedName>
</protein>
<dbReference type="EMBL" id="MN739140">
    <property type="protein sequence ID" value="QHS90465.1"/>
    <property type="molecule type" value="Genomic_DNA"/>
</dbReference>
<dbReference type="AlphaFoldDB" id="A0A6C0BDU3"/>
<evidence type="ECO:0000313" key="1">
    <source>
        <dbReference type="EMBL" id="QHS90465.1"/>
    </source>
</evidence>
<proteinExistence type="predicted"/>
<accession>A0A6C0BDU3</accession>
<organism evidence="1">
    <name type="scientific">viral metagenome</name>
    <dbReference type="NCBI Taxonomy" id="1070528"/>
    <lineage>
        <taxon>unclassified sequences</taxon>
        <taxon>metagenomes</taxon>
        <taxon>organismal metagenomes</taxon>
    </lineage>
</organism>
<sequence length="168" mass="19485">MSYNDFNILIEHLNSLSLFQTAVKKIYTYNRVLSLDHANKNTFYIHTGEPVHVVTYIDGEKETSNTCNPGDFVISGINGEMYVIPPHKLPNNYNLVDEKLITRQQPRKIARITKTLLRKLGLKQEIKFIASWGESMVLQSGDVLVKEDENKYYRIEGRIFKKTYTLNK</sequence>
<name>A0A6C0BDU3_9ZZZZ</name>
<reference evidence="1" key="1">
    <citation type="journal article" date="2020" name="Nature">
        <title>Giant virus diversity and host interactions through global metagenomics.</title>
        <authorList>
            <person name="Schulz F."/>
            <person name="Roux S."/>
            <person name="Paez-Espino D."/>
            <person name="Jungbluth S."/>
            <person name="Walsh D.A."/>
            <person name="Denef V.J."/>
            <person name="McMahon K.D."/>
            <person name="Konstantinidis K.T."/>
            <person name="Eloe-Fadrosh E.A."/>
            <person name="Kyrpides N.C."/>
            <person name="Woyke T."/>
        </authorList>
    </citation>
    <scope>NUCLEOTIDE SEQUENCE</scope>
    <source>
        <strain evidence="1">GVMAG-M-3300010354-11</strain>
    </source>
</reference>